<dbReference type="EMBL" id="BARS01016554">
    <property type="protein sequence ID" value="GAF88214.1"/>
    <property type="molecule type" value="Genomic_DNA"/>
</dbReference>
<evidence type="ECO:0000313" key="1">
    <source>
        <dbReference type="EMBL" id="GAF88214.1"/>
    </source>
</evidence>
<gene>
    <name evidence="1" type="ORF">S01H1_27216</name>
</gene>
<reference evidence="1" key="1">
    <citation type="journal article" date="2014" name="Front. Microbiol.">
        <title>High frequency of phylogenetically diverse reductive dehalogenase-homologous genes in deep subseafloor sedimentary metagenomes.</title>
        <authorList>
            <person name="Kawai M."/>
            <person name="Futagami T."/>
            <person name="Toyoda A."/>
            <person name="Takaki Y."/>
            <person name="Nishi S."/>
            <person name="Hori S."/>
            <person name="Arai W."/>
            <person name="Tsubouchi T."/>
            <person name="Morono Y."/>
            <person name="Uchiyama I."/>
            <person name="Ito T."/>
            <person name="Fujiyama A."/>
            <person name="Inagaki F."/>
            <person name="Takami H."/>
        </authorList>
    </citation>
    <scope>NUCLEOTIDE SEQUENCE</scope>
    <source>
        <strain evidence="1">Expedition CK06-06</strain>
    </source>
</reference>
<accession>X0T4Q8</accession>
<sequence>MVAYRGKDGTVLWQDPELEYCGPCLLHHDKIITNGYGGYALNLLTGRRLTRKNPLTGLPVPWTYSRNYGCNTAIGSENLITFRSAAAGYFDLENDGGTGNLGGFKSGCTSNLIPANGVLSAPDYTRTCTCSYQNQASLAMIHMPEVEMWTFSDLKRGEGRVRRVGINFGAPGDRLAENGTLWIDYPSVGGPSPEVGVALEPTNVVLAGDEKQEIFAGRLFRHHASRMRSGHLNWVAASGLVDVTRVTIALAADADDERPYTVRLYF</sequence>
<feature type="non-terminal residue" evidence="1">
    <location>
        <position position="266"/>
    </location>
</feature>
<name>X0T4Q8_9ZZZZ</name>
<proteinExistence type="predicted"/>
<protein>
    <submittedName>
        <fullName evidence="1">Uncharacterized protein</fullName>
    </submittedName>
</protein>
<organism evidence="1">
    <name type="scientific">marine sediment metagenome</name>
    <dbReference type="NCBI Taxonomy" id="412755"/>
    <lineage>
        <taxon>unclassified sequences</taxon>
        <taxon>metagenomes</taxon>
        <taxon>ecological metagenomes</taxon>
    </lineage>
</organism>
<dbReference type="AlphaFoldDB" id="X0T4Q8"/>
<comment type="caution">
    <text evidence="1">The sequence shown here is derived from an EMBL/GenBank/DDBJ whole genome shotgun (WGS) entry which is preliminary data.</text>
</comment>